<keyword evidence="3 6" id="KW-1133">Transmembrane helix</keyword>
<evidence type="ECO:0000313" key="9">
    <source>
        <dbReference type="Proteomes" id="UP000619260"/>
    </source>
</evidence>
<dbReference type="EMBL" id="BOPF01000014">
    <property type="protein sequence ID" value="GIJ47165.1"/>
    <property type="molecule type" value="Genomic_DNA"/>
</dbReference>
<keyword evidence="9" id="KW-1185">Reference proteome</keyword>
<dbReference type="GO" id="GO:0043190">
    <property type="term" value="C:ATP-binding cassette (ABC) transporter complex"/>
    <property type="evidence" value="ECO:0007669"/>
    <property type="project" value="InterPro"/>
</dbReference>
<feature type="transmembrane region" description="Helical" evidence="6">
    <location>
        <begin position="108"/>
        <end position="134"/>
    </location>
</feature>
<feature type="domain" description="ABC transmembrane type-2" evidence="7">
    <location>
        <begin position="26"/>
        <end position="257"/>
    </location>
</feature>
<dbReference type="InterPro" id="IPR013525">
    <property type="entry name" value="ABC2_TM"/>
</dbReference>
<evidence type="ECO:0000256" key="5">
    <source>
        <dbReference type="ARBA" id="ARBA00023251"/>
    </source>
</evidence>
<keyword evidence="6" id="KW-1003">Cell membrane</keyword>
<feature type="transmembrane region" description="Helical" evidence="6">
    <location>
        <begin position="65"/>
        <end position="87"/>
    </location>
</feature>
<dbReference type="InterPro" id="IPR000412">
    <property type="entry name" value="ABC_2_transport"/>
</dbReference>
<feature type="transmembrane region" description="Helical" evidence="6">
    <location>
        <begin position="181"/>
        <end position="207"/>
    </location>
</feature>
<feature type="transmembrane region" description="Helical" evidence="6">
    <location>
        <begin position="227"/>
        <end position="250"/>
    </location>
</feature>
<proteinExistence type="inferred from homology"/>
<comment type="similarity">
    <text evidence="6">Belongs to the ABC-2 integral membrane protein family.</text>
</comment>
<evidence type="ECO:0000256" key="3">
    <source>
        <dbReference type="ARBA" id="ARBA00022989"/>
    </source>
</evidence>
<comment type="subcellular location">
    <subcellularLocation>
        <location evidence="6">Cell membrane</location>
        <topology evidence="6">Multi-pass membrane protein</topology>
    </subcellularLocation>
    <subcellularLocation>
        <location evidence="1">Membrane</location>
        <topology evidence="1">Multi-pass membrane protein</topology>
    </subcellularLocation>
</comment>
<dbReference type="InterPro" id="IPR051784">
    <property type="entry name" value="Nod_factor_ABC_transporter"/>
</dbReference>
<feature type="transmembrane region" description="Helical" evidence="6">
    <location>
        <begin position="24"/>
        <end position="45"/>
    </location>
</feature>
<dbReference type="InterPro" id="IPR047817">
    <property type="entry name" value="ABC2_TM_bact-type"/>
</dbReference>
<evidence type="ECO:0000313" key="8">
    <source>
        <dbReference type="EMBL" id="GIJ47165.1"/>
    </source>
</evidence>
<dbReference type="PROSITE" id="PS51012">
    <property type="entry name" value="ABC_TM2"/>
    <property type="match status" value="1"/>
</dbReference>
<dbReference type="AlphaFoldDB" id="A0A8J3YNL7"/>
<dbReference type="PANTHER" id="PTHR43229">
    <property type="entry name" value="NODULATION PROTEIN J"/>
    <property type="match status" value="1"/>
</dbReference>
<keyword evidence="2 6" id="KW-0812">Transmembrane</keyword>
<dbReference type="RefSeq" id="WP_203900689.1">
    <property type="nucleotide sequence ID" value="NZ_BOPF01000014.1"/>
</dbReference>
<accession>A0A8J3YNL7</accession>
<keyword evidence="6" id="KW-0813">Transport</keyword>
<evidence type="ECO:0000259" key="7">
    <source>
        <dbReference type="PROSITE" id="PS51012"/>
    </source>
</evidence>
<dbReference type="PIRSF" id="PIRSF006648">
    <property type="entry name" value="DrrB"/>
    <property type="match status" value="1"/>
</dbReference>
<name>A0A8J3YNL7_9ACTN</name>
<feature type="transmembrane region" description="Helical" evidence="6">
    <location>
        <begin position="146"/>
        <end position="169"/>
    </location>
</feature>
<sequence>MSASYAIADCLTMLGRNLKRLRRYPSLTVMLLAVPIVFLLLFVYVFGETLGAGLGDAGRAGYLRYVLPGIVLMTVASGAQGTAIAVATDLTQGIIARFRTMAIFRPAILTGHVVGAVLQTMLIVVAVVAVAVLIGFRSGASVWEWLAATGLVALTAFAMTWLSVAMGLVSKTVEGASNLPLPLVFLPFLGSGFVPTGSMPTALRWFAEYQPFTPIMETLRGLLLGTAIGHHGAGAVAWCLALSALGYAWARRSFNRERS</sequence>
<dbReference type="GO" id="GO:0046677">
    <property type="term" value="P:response to antibiotic"/>
    <property type="evidence" value="ECO:0007669"/>
    <property type="project" value="UniProtKB-KW"/>
</dbReference>
<evidence type="ECO:0000256" key="2">
    <source>
        <dbReference type="ARBA" id="ARBA00022692"/>
    </source>
</evidence>
<protein>
    <recommendedName>
        <fullName evidence="6">Transport permease protein</fullName>
    </recommendedName>
</protein>
<reference evidence="8" key="1">
    <citation type="submission" date="2021-01" db="EMBL/GenBank/DDBJ databases">
        <title>Whole genome shotgun sequence of Virgisporangium aliadipatigenens NBRC 105644.</title>
        <authorList>
            <person name="Komaki H."/>
            <person name="Tamura T."/>
        </authorList>
    </citation>
    <scope>NUCLEOTIDE SEQUENCE</scope>
    <source>
        <strain evidence="8">NBRC 105644</strain>
    </source>
</reference>
<organism evidence="8 9">
    <name type="scientific">Virgisporangium aliadipatigenens</name>
    <dbReference type="NCBI Taxonomy" id="741659"/>
    <lineage>
        <taxon>Bacteria</taxon>
        <taxon>Bacillati</taxon>
        <taxon>Actinomycetota</taxon>
        <taxon>Actinomycetes</taxon>
        <taxon>Micromonosporales</taxon>
        <taxon>Micromonosporaceae</taxon>
        <taxon>Virgisporangium</taxon>
    </lineage>
</organism>
<dbReference type="Pfam" id="PF01061">
    <property type="entry name" value="ABC2_membrane"/>
    <property type="match status" value="1"/>
</dbReference>
<comment type="caution">
    <text evidence="8">The sequence shown here is derived from an EMBL/GenBank/DDBJ whole genome shotgun (WGS) entry which is preliminary data.</text>
</comment>
<evidence type="ECO:0000256" key="4">
    <source>
        <dbReference type="ARBA" id="ARBA00023136"/>
    </source>
</evidence>
<keyword evidence="5" id="KW-0046">Antibiotic resistance</keyword>
<evidence type="ECO:0000256" key="1">
    <source>
        <dbReference type="ARBA" id="ARBA00004141"/>
    </source>
</evidence>
<gene>
    <name evidence="8" type="ORF">Val02_40510</name>
</gene>
<dbReference type="PANTHER" id="PTHR43229:SF2">
    <property type="entry name" value="NODULATION PROTEIN J"/>
    <property type="match status" value="1"/>
</dbReference>
<evidence type="ECO:0000256" key="6">
    <source>
        <dbReference type="RuleBase" id="RU361157"/>
    </source>
</evidence>
<dbReference type="Proteomes" id="UP000619260">
    <property type="component" value="Unassembled WGS sequence"/>
</dbReference>
<keyword evidence="4 6" id="KW-0472">Membrane</keyword>
<dbReference type="GO" id="GO:0140359">
    <property type="term" value="F:ABC-type transporter activity"/>
    <property type="evidence" value="ECO:0007669"/>
    <property type="project" value="InterPro"/>
</dbReference>